<sequence>MIKYSSQHATVEPSMKQNIRRRSKLTLKHRSTMPTRNRSTVQKENRSTVVHAIGRTTTTIPSWRHTPETPCIQRTMIKFTRKNELHSIEPLLMRKIDFSTILLGKGMRHRST</sequence>
<accession>A0A8S9Q257</accession>
<dbReference type="Proteomes" id="UP000712600">
    <property type="component" value="Unassembled WGS sequence"/>
</dbReference>
<feature type="region of interest" description="Disordered" evidence="1">
    <location>
        <begin position="1"/>
        <end position="45"/>
    </location>
</feature>
<evidence type="ECO:0000313" key="2">
    <source>
        <dbReference type="EMBL" id="KAF3535746.1"/>
    </source>
</evidence>
<dbReference type="AlphaFoldDB" id="A0A8S9Q257"/>
<protein>
    <submittedName>
        <fullName evidence="2">Uncharacterized protein</fullName>
    </submittedName>
</protein>
<proteinExistence type="predicted"/>
<evidence type="ECO:0000313" key="3">
    <source>
        <dbReference type="Proteomes" id="UP000712600"/>
    </source>
</evidence>
<gene>
    <name evidence="2" type="ORF">F2Q69_00022036</name>
</gene>
<evidence type="ECO:0000256" key="1">
    <source>
        <dbReference type="SAM" id="MobiDB-lite"/>
    </source>
</evidence>
<feature type="compositionally biased region" description="Basic residues" evidence="1">
    <location>
        <begin position="18"/>
        <end position="31"/>
    </location>
</feature>
<organism evidence="2 3">
    <name type="scientific">Brassica cretica</name>
    <name type="common">Mustard</name>
    <dbReference type="NCBI Taxonomy" id="69181"/>
    <lineage>
        <taxon>Eukaryota</taxon>
        <taxon>Viridiplantae</taxon>
        <taxon>Streptophyta</taxon>
        <taxon>Embryophyta</taxon>
        <taxon>Tracheophyta</taxon>
        <taxon>Spermatophyta</taxon>
        <taxon>Magnoliopsida</taxon>
        <taxon>eudicotyledons</taxon>
        <taxon>Gunneridae</taxon>
        <taxon>Pentapetalae</taxon>
        <taxon>rosids</taxon>
        <taxon>malvids</taxon>
        <taxon>Brassicales</taxon>
        <taxon>Brassicaceae</taxon>
        <taxon>Brassiceae</taxon>
        <taxon>Brassica</taxon>
    </lineage>
</organism>
<dbReference type="EMBL" id="QGKX02001290">
    <property type="protein sequence ID" value="KAF3535746.1"/>
    <property type="molecule type" value="Genomic_DNA"/>
</dbReference>
<comment type="caution">
    <text evidence="2">The sequence shown here is derived from an EMBL/GenBank/DDBJ whole genome shotgun (WGS) entry which is preliminary data.</text>
</comment>
<name>A0A8S9Q257_BRACR</name>
<reference evidence="2" key="1">
    <citation type="submission" date="2019-12" db="EMBL/GenBank/DDBJ databases">
        <title>Genome sequencing and annotation of Brassica cretica.</title>
        <authorList>
            <person name="Studholme D.J."/>
            <person name="Sarris P."/>
        </authorList>
    </citation>
    <scope>NUCLEOTIDE SEQUENCE</scope>
    <source>
        <strain evidence="2">PFS-109/04</strain>
        <tissue evidence="2">Leaf</tissue>
    </source>
</reference>